<accession>A0ABD1XHV4</accession>
<keyword evidence="1" id="KW-0732">Signal</keyword>
<feature type="signal peptide" evidence="1">
    <location>
        <begin position="1"/>
        <end position="26"/>
    </location>
</feature>
<organism evidence="2 3">
    <name type="scientific">Riccia fluitans</name>
    <dbReference type="NCBI Taxonomy" id="41844"/>
    <lineage>
        <taxon>Eukaryota</taxon>
        <taxon>Viridiplantae</taxon>
        <taxon>Streptophyta</taxon>
        <taxon>Embryophyta</taxon>
        <taxon>Marchantiophyta</taxon>
        <taxon>Marchantiopsida</taxon>
        <taxon>Marchantiidae</taxon>
        <taxon>Marchantiales</taxon>
        <taxon>Ricciaceae</taxon>
        <taxon>Riccia</taxon>
    </lineage>
</organism>
<evidence type="ECO:0008006" key="4">
    <source>
        <dbReference type="Google" id="ProtNLM"/>
    </source>
</evidence>
<protein>
    <recommendedName>
        <fullName evidence="4">Lectin</fullName>
    </recommendedName>
</protein>
<keyword evidence="3" id="KW-1185">Reference proteome</keyword>
<comment type="caution">
    <text evidence="2">The sequence shown here is derived from an EMBL/GenBank/DDBJ whole genome shotgun (WGS) entry which is preliminary data.</text>
</comment>
<dbReference type="EMBL" id="JBHFFA010000008">
    <property type="protein sequence ID" value="KAL2608542.1"/>
    <property type="molecule type" value="Genomic_DNA"/>
</dbReference>
<feature type="chain" id="PRO_5044838339" description="Lectin" evidence="1">
    <location>
        <begin position="27"/>
        <end position="112"/>
    </location>
</feature>
<proteinExistence type="predicted"/>
<sequence>MRMQKLGKLFLALFLLHFLALQVADAVDFTFYRRLNCLGDVVGTYTDVAKDTCAPCDTRAVSVKVTNATDCQKSYAYVTSSTCSQPDWSSATGEYCHTAKWIYSGALWRDLC</sequence>
<dbReference type="AlphaFoldDB" id="A0ABD1XHV4"/>
<dbReference type="Proteomes" id="UP001605036">
    <property type="component" value="Unassembled WGS sequence"/>
</dbReference>
<reference evidence="2 3" key="1">
    <citation type="submission" date="2024-09" db="EMBL/GenBank/DDBJ databases">
        <title>Chromosome-scale assembly of Riccia fluitans.</title>
        <authorList>
            <person name="Paukszto L."/>
            <person name="Sawicki J."/>
            <person name="Karawczyk K."/>
            <person name="Piernik-Szablinska J."/>
            <person name="Szczecinska M."/>
            <person name="Mazdziarz M."/>
        </authorList>
    </citation>
    <scope>NUCLEOTIDE SEQUENCE [LARGE SCALE GENOMIC DNA]</scope>
    <source>
        <strain evidence="2">Rf_01</strain>
        <tissue evidence="2">Aerial parts of the thallus</tissue>
    </source>
</reference>
<gene>
    <name evidence="2" type="ORF">R1flu_027115</name>
</gene>
<evidence type="ECO:0000256" key="1">
    <source>
        <dbReference type="SAM" id="SignalP"/>
    </source>
</evidence>
<evidence type="ECO:0000313" key="2">
    <source>
        <dbReference type="EMBL" id="KAL2608542.1"/>
    </source>
</evidence>
<name>A0ABD1XHV4_9MARC</name>
<evidence type="ECO:0000313" key="3">
    <source>
        <dbReference type="Proteomes" id="UP001605036"/>
    </source>
</evidence>